<feature type="region of interest" description="Disordered" evidence="3">
    <location>
        <begin position="115"/>
        <end position="210"/>
    </location>
</feature>
<dbReference type="GO" id="GO:0030527">
    <property type="term" value="F:structural constituent of chromatin"/>
    <property type="evidence" value="ECO:0007669"/>
    <property type="project" value="InterPro"/>
</dbReference>
<evidence type="ECO:0000256" key="1">
    <source>
        <dbReference type="ARBA" id="ARBA00023125"/>
    </source>
</evidence>
<dbReference type="InterPro" id="IPR036388">
    <property type="entry name" value="WH-like_DNA-bd_sf"/>
</dbReference>
<dbReference type="PRINTS" id="PR00624">
    <property type="entry name" value="HISTONEH5"/>
</dbReference>
<protein>
    <recommendedName>
        <fullName evidence="4">H15 domain-containing protein</fullName>
    </recommendedName>
</protein>
<dbReference type="GO" id="GO:0005634">
    <property type="term" value="C:nucleus"/>
    <property type="evidence" value="ECO:0007669"/>
    <property type="project" value="UniProtKB-SubCell"/>
</dbReference>
<reference evidence="5" key="2">
    <citation type="submission" date="2025-09" db="UniProtKB">
        <authorList>
            <consortium name="Ensembl"/>
        </authorList>
    </citation>
    <scope>IDENTIFICATION</scope>
</reference>
<keyword evidence="1 2" id="KW-0238">DNA-binding</keyword>
<dbReference type="AlphaFoldDB" id="A0A8D0E9L7"/>
<dbReference type="SMART" id="SM00526">
    <property type="entry name" value="H15"/>
    <property type="match status" value="1"/>
</dbReference>
<comment type="subcellular location">
    <subcellularLocation>
        <location evidence="2">Nucleus</location>
    </subcellularLocation>
</comment>
<dbReference type="GeneTree" id="ENSGT00730000113862"/>
<dbReference type="InterPro" id="IPR005818">
    <property type="entry name" value="Histone_H1/H5_H15"/>
</dbReference>
<feature type="compositionally biased region" description="Polar residues" evidence="3">
    <location>
        <begin position="1"/>
        <end position="13"/>
    </location>
</feature>
<feature type="region of interest" description="Disordered" evidence="3">
    <location>
        <begin position="1"/>
        <end position="24"/>
    </location>
</feature>
<evidence type="ECO:0000313" key="6">
    <source>
        <dbReference type="Proteomes" id="UP000694421"/>
    </source>
</evidence>
<dbReference type="InterPro" id="IPR005819">
    <property type="entry name" value="H1/H5"/>
</dbReference>
<keyword evidence="2" id="KW-0539">Nucleus</keyword>
<evidence type="ECO:0000313" key="5">
    <source>
        <dbReference type="Ensembl" id="ENSSMRP00000028332.1"/>
    </source>
</evidence>
<feature type="compositionally biased region" description="Polar residues" evidence="3">
    <location>
        <begin position="162"/>
        <end position="172"/>
    </location>
</feature>
<dbReference type="Proteomes" id="UP000694421">
    <property type="component" value="Unplaced"/>
</dbReference>
<dbReference type="GO" id="GO:0006334">
    <property type="term" value="P:nucleosome assembly"/>
    <property type="evidence" value="ECO:0007669"/>
    <property type="project" value="InterPro"/>
</dbReference>
<dbReference type="InterPro" id="IPR036390">
    <property type="entry name" value="WH_DNA-bd_sf"/>
</dbReference>
<accession>A0A8D0E9L7</accession>
<name>A0A8D0E9L7_SALMN</name>
<dbReference type="Gene3D" id="1.10.10.10">
    <property type="entry name" value="Winged helix-like DNA-binding domain superfamily/Winged helix DNA-binding domain"/>
    <property type="match status" value="1"/>
</dbReference>
<keyword evidence="2" id="KW-0158">Chromosome</keyword>
<feature type="domain" description="H15" evidence="4">
    <location>
        <begin position="44"/>
        <end position="120"/>
    </location>
</feature>
<dbReference type="Pfam" id="PF00538">
    <property type="entry name" value="Linker_histone"/>
    <property type="match status" value="1"/>
</dbReference>
<proteinExistence type="inferred from homology"/>
<evidence type="ECO:0000256" key="3">
    <source>
        <dbReference type="SAM" id="MobiDB-lite"/>
    </source>
</evidence>
<dbReference type="Ensembl" id="ENSSMRT00000033038.1">
    <property type="protein sequence ID" value="ENSSMRP00000028332.1"/>
    <property type="gene ID" value="ENSSMRG00000021787.1"/>
</dbReference>
<evidence type="ECO:0000259" key="4">
    <source>
        <dbReference type="PROSITE" id="PS51504"/>
    </source>
</evidence>
<sequence length="210" mass="22978">MSATQSQKPNLTSPGPGIIHGSIVTGPKTQRAARQFNQSRAIAPKPPTTNLSLLILTAVATCRKKSGLSMQALKKIVTNMGYDMDKKKHYFLRSIKSMVAKGQLWQVKGTGATGSFKVNPDIGKKKHQPKVRGRGQKPKDATKKKDGLPTSRRKIIAKVKQNCDNTNTGGRRSNSDFKHSQHCHSNANQDTTRRKGKSKLTLKSSCPFSA</sequence>
<feature type="compositionally biased region" description="Basic and acidic residues" evidence="3">
    <location>
        <begin position="137"/>
        <end position="147"/>
    </location>
</feature>
<feature type="compositionally biased region" description="Polar residues" evidence="3">
    <location>
        <begin position="201"/>
        <end position="210"/>
    </location>
</feature>
<dbReference type="SUPFAM" id="SSF46785">
    <property type="entry name" value="Winged helix' DNA-binding domain"/>
    <property type="match status" value="1"/>
</dbReference>
<dbReference type="PROSITE" id="PS51504">
    <property type="entry name" value="H15"/>
    <property type="match status" value="1"/>
</dbReference>
<feature type="compositionally biased region" description="Basic residues" evidence="3">
    <location>
        <begin position="124"/>
        <end position="136"/>
    </location>
</feature>
<reference evidence="5" key="1">
    <citation type="submission" date="2025-08" db="UniProtKB">
        <authorList>
            <consortium name="Ensembl"/>
        </authorList>
    </citation>
    <scope>IDENTIFICATION</scope>
</reference>
<comment type="similarity">
    <text evidence="2">Belongs to the histone H1/H5 family.</text>
</comment>
<dbReference type="GO" id="GO:0000786">
    <property type="term" value="C:nucleosome"/>
    <property type="evidence" value="ECO:0007669"/>
    <property type="project" value="InterPro"/>
</dbReference>
<evidence type="ECO:0000256" key="2">
    <source>
        <dbReference type="RuleBase" id="RU003894"/>
    </source>
</evidence>
<dbReference type="CDD" id="cd00073">
    <property type="entry name" value="H15"/>
    <property type="match status" value="1"/>
</dbReference>
<keyword evidence="6" id="KW-1185">Reference proteome</keyword>
<organism evidence="5 6">
    <name type="scientific">Salvator merianae</name>
    <name type="common">Argentine black and white tegu</name>
    <name type="synonym">Tupinambis merianae</name>
    <dbReference type="NCBI Taxonomy" id="96440"/>
    <lineage>
        <taxon>Eukaryota</taxon>
        <taxon>Metazoa</taxon>
        <taxon>Chordata</taxon>
        <taxon>Craniata</taxon>
        <taxon>Vertebrata</taxon>
        <taxon>Euteleostomi</taxon>
        <taxon>Lepidosauria</taxon>
        <taxon>Squamata</taxon>
        <taxon>Bifurcata</taxon>
        <taxon>Unidentata</taxon>
        <taxon>Episquamata</taxon>
        <taxon>Laterata</taxon>
        <taxon>Teiioidea</taxon>
        <taxon>Teiidae</taxon>
        <taxon>Salvator</taxon>
    </lineage>
</organism>
<dbReference type="GO" id="GO:0003677">
    <property type="term" value="F:DNA binding"/>
    <property type="evidence" value="ECO:0007669"/>
    <property type="project" value="UniProtKB-KW"/>
</dbReference>